<dbReference type="Proteomes" id="UP000251960">
    <property type="component" value="Chromosome 9"/>
</dbReference>
<gene>
    <name evidence="2" type="ORF">Zm00014a_019054</name>
</gene>
<feature type="compositionally biased region" description="Basic residues" evidence="1">
    <location>
        <begin position="1"/>
        <end position="16"/>
    </location>
</feature>
<evidence type="ECO:0000313" key="2">
    <source>
        <dbReference type="EMBL" id="PWZ06427.1"/>
    </source>
</evidence>
<name>A0A3L6DE74_MAIZE</name>
<protein>
    <submittedName>
        <fullName evidence="2">Uncharacterized protein</fullName>
    </submittedName>
</protein>
<feature type="compositionally biased region" description="Gly residues" evidence="1">
    <location>
        <begin position="38"/>
        <end position="54"/>
    </location>
</feature>
<dbReference type="EMBL" id="NCVQ01000010">
    <property type="protein sequence ID" value="PWZ06427.1"/>
    <property type="molecule type" value="Genomic_DNA"/>
</dbReference>
<feature type="compositionally biased region" description="Low complexity" evidence="1">
    <location>
        <begin position="17"/>
        <end position="26"/>
    </location>
</feature>
<accession>A0A3L6DE74</accession>
<dbReference type="AlphaFoldDB" id="A0A3L6DE74"/>
<evidence type="ECO:0000256" key="1">
    <source>
        <dbReference type="SAM" id="MobiDB-lite"/>
    </source>
</evidence>
<dbReference type="ExpressionAtlas" id="A0A3L6DE74">
    <property type="expression patterns" value="baseline"/>
</dbReference>
<feature type="region of interest" description="Disordered" evidence="1">
    <location>
        <begin position="1"/>
        <end position="86"/>
    </location>
</feature>
<reference evidence="2 3" key="1">
    <citation type="journal article" date="2018" name="Nat. Genet.">
        <title>Extensive intraspecific gene order and gene structural variations between Mo17 and other maize genomes.</title>
        <authorList>
            <person name="Sun S."/>
            <person name="Zhou Y."/>
            <person name="Chen J."/>
            <person name="Shi J."/>
            <person name="Zhao H."/>
            <person name="Zhao H."/>
            <person name="Song W."/>
            <person name="Zhang M."/>
            <person name="Cui Y."/>
            <person name="Dong X."/>
            <person name="Liu H."/>
            <person name="Ma X."/>
            <person name="Jiao Y."/>
            <person name="Wang B."/>
            <person name="Wei X."/>
            <person name="Stein J.C."/>
            <person name="Glaubitz J.C."/>
            <person name="Lu F."/>
            <person name="Yu G."/>
            <person name="Liang C."/>
            <person name="Fengler K."/>
            <person name="Li B."/>
            <person name="Rafalski A."/>
            <person name="Schnable P.S."/>
            <person name="Ware D.H."/>
            <person name="Buckler E.S."/>
            <person name="Lai J."/>
        </authorList>
    </citation>
    <scope>NUCLEOTIDE SEQUENCE [LARGE SCALE GENOMIC DNA]</scope>
    <source>
        <strain evidence="3">cv. Missouri 17</strain>
        <tissue evidence="2">Seedling</tissue>
    </source>
</reference>
<comment type="caution">
    <text evidence="2">The sequence shown here is derived from an EMBL/GenBank/DDBJ whole genome shotgun (WGS) entry which is preliminary data.</text>
</comment>
<sequence length="104" mass="10884">MPSVKKKRARPRRRGAPRGVARAAGGDEFGDEWEFRGPSGGGACEVGPSGGGACEVGASGDGSRDGAMHEQAAPNPPLRPRSTRLKKVPVKELYKVRQTSGLCI</sequence>
<evidence type="ECO:0000313" key="3">
    <source>
        <dbReference type="Proteomes" id="UP000251960"/>
    </source>
</evidence>
<proteinExistence type="predicted"/>
<organism evidence="2 3">
    <name type="scientific">Zea mays</name>
    <name type="common">Maize</name>
    <dbReference type="NCBI Taxonomy" id="4577"/>
    <lineage>
        <taxon>Eukaryota</taxon>
        <taxon>Viridiplantae</taxon>
        <taxon>Streptophyta</taxon>
        <taxon>Embryophyta</taxon>
        <taxon>Tracheophyta</taxon>
        <taxon>Spermatophyta</taxon>
        <taxon>Magnoliopsida</taxon>
        <taxon>Liliopsida</taxon>
        <taxon>Poales</taxon>
        <taxon>Poaceae</taxon>
        <taxon>PACMAD clade</taxon>
        <taxon>Panicoideae</taxon>
        <taxon>Andropogonodae</taxon>
        <taxon>Andropogoneae</taxon>
        <taxon>Tripsacinae</taxon>
        <taxon>Zea</taxon>
    </lineage>
</organism>